<dbReference type="AlphaFoldDB" id="X0WIA7"/>
<evidence type="ECO:0000313" key="1">
    <source>
        <dbReference type="EMBL" id="GAG22927.1"/>
    </source>
</evidence>
<name>X0WIA7_9ZZZZ</name>
<sequence>MCDFGDQIKARKFPVVLYGNETAKSRHMEGLLESCGATFAVSDASRENASEPFAVV</sequence>
<dbReference type="EMBL" id="BARS01033174">
    <property type="protein sequence ID" value="GAG22927.1"/>
    <property type="molecule type" value="Genomic_DNA"/>
</dbReference>
<proteinExistence type="predicted"/>
<organism evidence="1">
    <name type="scientific">marine sediment metagenome</name>
    <dbReference type="NCBI Taxonomy" id="412755"/>
    <lineage>
        <taxon>unclassified sequences</taxon>
        <taxon>metagenomes</taxon>
        <taxon>ecological metagenomes</taxon>
    </lineage>
</organism>
<reference evidence="1" key="1">
    <citation type="journal article" date="2014" name="Front. Microbiol.">
        <title>High frequency of phylogenetically diverse reductive dehalogenase-homologous genes in deep subseafloor sedimentary metagenomes.</title>
        <authorList>
            <person name="Kawai M."/>
            <person name="Futagami T."/>
            <person name="Toyoda A."/>
            <person name="Takaki Y."/>
            <person name="Nishi S."/>
            <person name="Hori S."/>
            <person name="Arai W."/>
            <person name="Tsubouchi T."/>
            <person name="Morono Y."/>
            <person name="Uchiyama I."/>
            <person name="Ito T."/>
            <person name="Fujiyama A."/>
            <person name="Inagaki F."/>
            <person name="Takami H."/>
        </authorList>
    </citation>
    <scope>NUCLEOTIDE SEQUENCE</scope>
    <source>
        <strain evidence="1">Expedition CK06-06</strain>
    </source>
</reference>
<protein>
    <submittedName>
        <fullName evidence="1">Uncharacterized protein</fullName>
    </submittedName>
</protein>
<feature type="non-terminal residue" evidence="1">
    <location>
        <position position="56"/>
    </location>
</feature>
<comment type="caution">
    <text evidence="1">The sequence shown here is derived from an EMBL/GenBank/DDBJ whole genome shotgun (WGS) entry which is preliminary data.</text>
</comment>
<gene>
    <name evidence="1" type="ORF">S01H1_51412</name>
</gene>
<accession>X0WIA7</accession>